<gene>
    <name evidence="1" type="ORF">WMW72_12945</name>
</gene>
<comment type="caution">
    <text evidence="1">The sequence shown here is derived from an EMBL/GenBank/DDBJ whole genome shotgun (WGS) entry which is preliminary data.</text>
</comment>
<sequence length="72" mass="7502">MPNVFNIFNIRINEIATGGVVNFGDNLLRGNAANSKASGGNTINGDATSSVNNDLNNVLDPDVIDQGNSNLI</sequence>
<evidence type="ECO:0000313" key="1">
    <source>
        <dbReference type="EMBL" id="MEK8128811.1"/>
    </source>
</evidence>
<evidence type="ECO:0000313" key="2">
    <source>
        <dbReference type="Proteomes" id="UP001469365"/>
    </source>
</evidence>
<protein>
    <submittedName>
        <fullName evidence="1">Spore germination protein</fullName>
    </submittedName>
</protein>
<dbReference type="EMBL" id="JBBPCC010000007">
    <property type="protein sequence ID" value="MEK8128811.1"/>
    <property type="molecule type" value="Genomic_DNA"/>
</dbReference>
<accession>A0ABU9DIW6</accession>
<dbReference type="Pfam" id="PF10676">
    <property type="entry name" value="gerPA"/>
    <property type="match status" value="1"/>
</dbReference>
<reference evidence="1 2" key="1">
    <citation type="submission" date="2024-04" db="EMBL/GenBank/DDBJ databases">
        <title>draft genome sequnece of Paenibacillus filicis.</title>
        <authorList>
            <person name="Kim D.-U."/>
        </authorList>
    </citation>
    <scope>NUCLEOTIDE SEQUENCE [LARGE SCALE GENOMIC DNA]</scope>
    <source>
        <strain evidence="1 2">KACC14197</strain>
    </source>
</reference>
<name>A0ABU9DIW6_9BACL</name>
<dbReference type="RefSeq" id="WP_341415900.1">
    <property type="nucleotide sequence ID" value="NZ_JBBPCC010000007.1"/>
</dbReference>
<dbReference type="Proteomes" id="UP001469365">
    <property type="component" value="Unassembled WGS sequence"/>
</dbReference>
<organism evidence="1 2">
    <name type="scientific">Paenibacillus filicis</name>
    <dbReference type="NCBI Taxonomy" id="669464"/>
    <lineage>
        <taxon>Bacteria</taxon>
        <taxon>Bacillati</taxon>
        <taxon>Bacillota</taxon>
        <taxon>Bacilli</taxon>
        <taxon>Bacillales</taxon>
        <taxon>Paenibacillaceae</taxon>
        <taxon>Paenibacillus</taxon>
    </lineage>
</organism>
<dbReference type="InterPro" id="IPR019618">
    <property type="entry name" value="Spore_germination_GerPA"/>
</dbReference>
<keyword evidence="2" id="KW-1185">Reference proteome</keyword>
<proteinExistence type="predicted"/>